<comment type="caution">
    <text evidence="1">The sequence shown here is derived from an EMBL/GenBank/DDBJ whole genome shotgun (WGS) entry which is preliminary data.</text>
</comment>
<accession>A0A8H1LD28</accession>
<dbReference type="EMBL" id="RCIY01000062">
    <property type="protein sequence ID" value="TGG82398.1"/>
    <property type="molecule type" value="Genomic_DNA"/>
</dbReference>
<name>A0A8H1LD28_9ACTN</name>
<dbReference type="InterPro" id="IPR017853">
    <property type="entry name" value="GH"/>
</dbReference>
<protein>
    <recommendedName>
        <fullName evidence="3">GH18 domain-containing protein</fullName>
    </recommendedName>
</protein>
<dbReference type="AlphaFoldDB" id="A0A8H1LD28"/>
<evidence type="ECO:0000313" key="2">
    <source>
        <dbReference type="Proteomes" id="UP000298111"/>
    </source>
</evidence>
<evidence type="ECO:0008006" key="3">
    <source>
        <dbReference type="Google" id="ProtNLM"/>
    </source>
</evidence>
<organism evidence="1 2">
    <name type="scientific">Streptomyces albus</name>
    <dbReference type="NCBI Taxonomy" id="1888"/>
    <lineage>
        <taxon>Bacteria</taxon>
        <taxon>Bacillati</taxon>
        <taxon>Actinomycetota</taxon>
        <taxon>Actinomycetes</taxon>
        <taxon>Kitasatosporales</taxon>
        <taxon>Streptomycetaceae</taxon>
        <taxon>Streptomyces</taxon>
    </lineage>
</organism>
<proteinExistence type="predicted"/>
<reference evidence="1 2" key="1">
    <citation type="submission" date="2018-10" db="EMBL/GenBank/DDBJ databases">
        <title>Isolation of pseudouridimycin from Streptomyces albus DSM 40763.</title>
        <authorList>
            <person name="Rosenqvist P."/>
            <person name="Metsae-Ketelae M."/>
            <person name="Virta P."/>
        </authorList>
    </citation>
    <scope>NUCLEOTIDE SEQUENCE [LARGE SCALE GENOMIC DNA]</scope>
    <source>
        <strain evidence="1 2">DSM 40763</strain>
    </source>
</reference>
<dbReference type="Gene3D" id="3.20.20.80">
    <property type="entry name" value="Glycosidases"/>
    <property type="match status" value="1"/>
</dbReference>
<dbReference type="Proteomes" id="UP000298111">
    <property type="component" value="Unassembled WGS sequence"/>
</dbReference>
<evidence type="ECO:0000313" key="1">
    <source>
        <dbReference type="EMBL" id="TGG82398.1"/>
    </source>
</evidence>
<sequence>MRRALVLTALALAVLVLLPVAGAATALRLAYAGDPSAEARTRGRDALWLGHAWVDGRRDAADLRALKRRMAGTGIRDLYVHTGPLEHDGSLPAARFPRAHWLLRAVERELPGVRVQAWLGDRLVRQEGRRDGLRLADPAARKRIVASARRVLAAGFDGVHLDLEPLPSDDGAYLRLLDRLRPAVHARDGVLSVAAHQIDPLPGLHHVGETTTGEGKWWSQRYFGRVARRVDQIALMSYDTWLPLQSLYGGYVAHQTRLALQVAPKDVDLLMGLPFFHTDDLGHHAGAETVAAAVRGVRLGLGREDPGRRRFGVAAYVDFAATARDWADYRSGWCRPRES</sequence>
<dbReference type="SUPFAM" id="SSF51445">
    <property type="entry name" value="(Trans)glycosidases"/>
    <property type="match status" value="1"/>
</dbReference>
<gene>
    <name evidence="1" type="ORF">D8771_17190</name>
</gene>